<dbReference type="AlphaFoldDB" id="A0AA44ZSL3"/>
<organism evidence="4 5">
    <name type="scientific">Pseudonocardia alni</name>
    <name type="common">Amycolata alni</name>
    <dbReference type="NCBI Taxonomy" id="33907"/>
    <lineage>
        <taxon>Bacteria</taxon>
        <taxon>Bacillati</taxon>
        <taxon>Actinomycetota</taxon>
        <taxon>Actinomycetes</taxon>
        <taxon>Pseudonocardiales</taxon>
        <taxon>Pseudonocardiaceae</taxon>
        <taxon>Pseudonocardia</taxon>
    </lineage>
</organism>
<dbReference type="Pfam" id="PF03793">
    <property type="entry name" value="PASTA"/>
    <property type="match status" value="1"/>
</dbReference>
<sequence length="121" mass="12240">MRALLLPALLIVVGTVTGCGGNETATPTTVTVTAPPPAAASPSATTAPVRDLEIPDVDGKNGAIALDELERAGFTNVQAGSADEQDTVVLNAANWKVVSIEPSAGETIPSDSTVVLTMTKQ</sequence>
<keyword evidence="2" id="KW-0732">Signal</keyword>
<gene>
    <name evidence="4" type="ORF">ATL51_0233</name>
</gene>
<dbReference type="PROSITE" id="PS51257">
    <property type="entry name" value="PROKAR_LIPOPROTEIN"/>
    <property type="match status" value="1"/>
</dbReference>
<dbReference type="PROSITE" id="PS51178">
    <property type="entry name" value="PASTA"/>
    <property type="match status" value="1"/>
</dbReference>
<reference evidence="4 5" key="1">
    <citation type="submission" date="2017-11" db="EMBL/GenBank/DDBJ databases">
        <title>Sequencing the genomes of 1000 actinobacteria strains.</title>
        <authorList>
            <person name="Klenk H.-P."/>
        </authorList>
    </citation>
    <scope>NUCLEOTIDE SEQUENCE [LARGE SCALE GENOMIC DNA]</scope>
    <source>
        <strain evidence="4 5">DSM 44104</strain>
    </source>
</reference>
<dbReference type="RefSeq" id="WP_100877323.1">
    <property type="nucleotide sequence ID" value="NZ_JBEPFP010000009.1"/>
</dbReference>
<dbReference type="CDD" id="cd06577">
    <property type="entry name" value="PASTA_pknB"/>
    <property type="match status" value="1"/>
</dbReference>
<evidence type="ECO:0000259" key="3">
    <source>
        <dbReference type="PROSITE" id="PS51178"/>
    </source>
</evidence>
<dbReference type="Proteomes" id="UP000232453">
    <property type="component" value="Unassembled WGS sequence"/>
</dbReference>
<feature type="domain" description="PASTA" evidence="3">
    <location>
        <begin position="46"/>
        <end position="120"/>
    </location>
</feature>
<name>A0AA44ZSL3_PSEA5</name>
<evidence type="ECO:0000313" key="4">
    <source>
        <dbReference type="EMBL" id="PKB41271.1"/>
    </source>
</evidence>
<dbReference type="EMBL" id="PHUJ01000002">
    <property type="protein sequence ID" value="PKB41271.1"/>
    <property type="molecule type" value="Genomic_DNA"/>
</dbReference>
<feature type="compositionally biased region" description="Low complexity" evidence="1">
    <location>
        <begin position="24"/>
        <end position="33"/>
    </location>
</feature>
<proteinExistence type="predicted"/>
<evidence type="ECO:0000256" key="1">
    <source>
        <dbReference type="SAM" id="MobiDB-lite"/>
    </source>
</evidence>
<accession>A0AA44ZSL3</accession>
<comment type="caution">
    <text evidence="4">The sequence shown here is derived from an EMBL/GenBank/DDBJ whole genome shotgun (WGS) entry which is preliminary data.</text>
</comment>
<dbReference type="InterPro" id="IPR005543">
    <property type="entry name" value="PASTA_dom"/>
</dbReference>
<evidence type="ECO:0000256" key="2">
    <source>
        <dbReference type="SAM" id="SignalP"/>
    </source>
</evidence>
<feature type="signal peptide" evidence="2">
    <location>
        <begin position="1"/>
        <end position="18"/>
    </location>
</feature>
<protein>
    <submittedName>
        <fullName evidence="4">PASTA domain-containing protein</fullName>
    </submittedName>
</protein>
<feature type="chain" id="PRO_5041399287" evidence="2">
    <location>
        <begin position="19"/>
        <end position="121"/>
    </location>
</feature>
<dbReference type="Gene3D" id="3.30.10.20">
    <property type="match status" value="1"/>
</dbReference>
<feature type="region of interest" description="Disordered" evidence="1">
    <location>
        <begin position="22"/>
        <end position="47"/>
    </location>
</feature>
<evidence type="ECO:0000313" key="5">
    <source>
        <dbReference type="Proteomes" id="UP000232453"/>
    </source>
</evidence>